<dbReference type="Gene3D" id="2.60.40.420">
    <property type="entry name" value="Cupredoxins - blue copper proteins"/>
    <property type="match status" value="1"/>
</dbReference>
<evidence type="ECO:0000313" key="5">
    <source>
        <dbReference type="Proteomes" id="UP000092993"/>
    </source>
</evidence>
<feature type="compositionally biased region" description="Low complexity" evidence="1">
    <location>
        <begin position="146"/>
        <end position="160"/>
    </location>
</feature>
<protein>
    <recommendedName>
        <fullName evidence="3">Phytocyanin domain-containing protein</fullName>
    </recommendedName>
</protein>
<dbReference type="SUPFAM" id="SSF49503">
    <property type="entry name" value="Cupredoxins"/>
    <property type="match status" value="1"/>
</dbReference>
<proteinExistence type="predicted"/>
<keyword evidence="2" id="KW-0732">Signal</keyword>
<keyword evidence="5" id="KW-1185">Reference proteome</keyword>
<reference evidence="4 5" key="1">
    <citation type="submission" date="2016-03" db="EMBL/GenBank/DDBJ databases">
        <title>Whole genome sequencing of Grifola frondosa 9006-11.</title>
        <authorList>
            <person name="Min B."/>
            <person name="Park H."/>
            <person name="Kim J.-G."/>
            <person name="Cho H."/>
            <person name="Oh Y.-L."/>
            <person name="Kong W.-S."/>
            <person name="Choi I.-G."/>
        </authorList>
    </citation>
    <scope>NUCLEOTIDE SEQUENCE [LARGE SCALE GENOMIC DNA]</scope>
    <source>
        <strain evidence="4 5">9006-11</strain>
    </source>
</reference>
<evidence type="ECO:0000259" key="3">
    <source>
        <dbReference type="Pfam" id="PF02298"/>
    </source>
</evidence>
<dbReference type="AlphaFoldDB" id="A0A1C7MF27"/>
<dbReference type="Proteomes" id="UP000092993">
    <property type="component" value="Unassembled WGS sequence"/>
</dbReference>
<name>A0A1C7MF27_GRIFR</name>
<evidence type="ECO:0000313" key="4">
    <source>
        <dbReference type="EMBL" id="OBZ75237.1"/>
    </source>
</evidence>
<feature type="region of interest" description="Disordered" evidence="1">
    <location>
        <begin position="363"/>
        <end position="385"/>
    </location>
</feature>
<accession>A0A1C7MF27</accession>
<organism evidence="4 5">
    <name type="scientific">Grifola frondosa</name>
    <name type="common">Maitake</name>
    <name type="synonym">Polyporus frondosus</name>
    <dbReference type="NCBI Taxonomy" id="5627"/>
    <lineage>
        <taxon>Eukaryota</taxon>
        <taxon>Fungi</taxon>
        <taxon>Dikarya</taxon>
        <taxon>Basidiomycota</taxon>
        <taxon>Agaricomycotina</taxon>
        <taxon>Agaricomycetes</taxon>
        <taxon>Polyporales</taxon>
        <taxon>Grifolaceae</taxon>
        <taxon>Grifola</taxon>
    </lineage>
</organism>
<feature type="domain" description="Phytocyanin" evidence="3">
    <location>
        <begin position="185"/>
        <end position="253"/>
    </location>
</feature>
<sequence length="423" mass="43020">MRGLSTFFGAAAILAGYASALPRPDSAYASATASAYGSMATSSADNSGSMMTDSSSSSAVSSSSMDSSNMSTDSSANMSTDSSAYLSTSTDSALMSMSTDAATSTSTSYSSSQTYGSGSSNWSGSEYNSCVQQCIASYGSPAGSWTPSTTDSGSAGSSGTGSTITVIVAPTQGVLRYVPFAVNASVGDTVKFMWGANNHTVTKSSQLELCNKTLDQPFASGEQNKDFVFEQVVNNTNTTFFYCGTPTHCQKGMFGMINPPNAAGSPMSIAQMMPASVANDSNMAAMMAYTDNMTAGNEAATNWGQNIDLSQLPEWSHASVMENVMYARAFFGANPEVLQADGTINMNQNAPLALPHDVSSVLNTDATPSAATTTPSGSSSSASAASTSASTTASANTKNGAGRNAASSALLAFAAIAATFLAL</sequence>
<dbReference type="Pfam" id="PF02298">
    <property type="entry name" value="Cu_bind_like"/>
    <property type="match status" value="1"/>
</dbReference>
<dbReference type="PANTHER" id="PTHR34883">
    <property type="entry name" value="SERINE-RICH PROTEIN, PUTATIVE-RELATED-RELATED"/>
    <property type="match status" value="1"/>
</dbReference>
<comment type="caution">
    <text evidence="4">The sequence shown here is derived from an EMBL/GenBank/DDBJ whole genome shotgun (WGS) entry which is preliminary data.</text>
</comment>
<evidence type="ECO:0000256" key="1">
    <source>
        <dbReference type="SAM" id="MobiDB-lite"/>
    </source>
</evidence>
<feature type="chain" id="PRO_5008889099" description="Phytocyanin domain-containing protein" evidence="2">
    <location>
        <begin position="21"/>
        <end position="423"/>
    </location>
</feature>
<evidence type="ECO:0000256" key="2">
    <source>
        <dbReference type="SAM" id="SignalP"/>
    </source>
</evidence>
<dbReference type="STRING" id="5627.A0A1C7MF27"/>
<dbReference type="CDD" id="cd00920">
    <property type="entry name" value="Cupredoxin"/>
    <property type="match status" value="1"/>
</dbReference>
<feature type="region of interest" description="Disordered" evidence="1">
    <location>
        <begin position="43"/>
        <end position="82"/>
    </location>
</feature>
<feature type="compositionally biased region" description="Low complexity" evidence="1">
    <location>
        <begin position="366"/>
        <end position="385"/>
    </location>
</feature>
<dbReference type="InterPro" id="IPR052953">
    <property type="entry name" value="Ser-rich/MCO-related"/>
</dbReference>
<dbReference type="InterPro" id="IPR003245">
    <property type="entry name" value="Phytocyanin_dom"/>
</dbReference>
<dbReference type="InterPro" id="IPR008972">
    <property type="entry name" value="Cupredoxin"/>
</dbReference>
<dbReference type="EMBL" id="LUGG01000004">
    <property type="protein sequence ID" value="OBZ75237.1"/>
    <property type="molecule type" value="Genomic_DNA"/>
</dbReference>
<dbReference type="PANTHER" id="PTHR34883:SF15">
    <property type="entry name" value="EXTRACELLULAR SERINE-RICH PROTEIN"/>
    <property type="match status" value="1"/>
</dbReference>
<dbReference type="GO" id="GO:0009055">
    <property type="term" value="F:electron transfer activity"/>
    <property type="evidence" value="ECO:0007669"/>
    <property type="project" value="InterPro"/>
</dbReference>
<dbReference type="OrthoDB" id="1921208at2759"/>
<feature type="region of interest" description="Disordered" evidence="1">
    <location>
        <begin position="141"/>
        <end position="160"/>
    </location>
</feature>
<feature type="signal peptide" evidence="2">
    <location>
        <begin position="1"/>
        <end position="20"/>
    </location>
</feature>
<gene>
    <name evidence="4" type="ORF">A0H81_04393</name>
</gene>
<dbReference type="OMA" id="QLELCNK"/>